<dbReference type="GO" id="GO:0016779">
    <property type="term" value="F:nucleotidyltransferase activity"/>
    <property type="evidence" value="ECO:0007669"/>
    <property type="project" value="InterPro"/>
</dbReference>
<dbReference type="Pfam" id="PF18144">
    <property type="entry name" value="SMODS"/>
    <property type="match status" value="1"/>
</dbReference>
<proteinExistence type="predicted"/>
<reference evidence="2 3" key="1">
    <citation type="journal article" date="2019" name="ISME J.">
        <title>Deianiraea, an extracellular bacterium associated with the ciliate Paramecium, suggests an alternative scenario for the evolution of Rickettsiales.</title>
        <authorList>
            <person name="Castelli M."/>
            <person name="Sabaneyeva E."/>
            <person name="Lanzoni O."/>
            <person name="Lebedeva N."/>
            <person name="Floriano A.M."/>
            <person name="Gaiarsa S."/>
            <person name="Benken K."/>
            <person name="Modeo L."/>
            <person name="Bandi C."/>
            <person name="Potekhin A."/>
            <person name="Sassera D."/>
            <person name="Petroni G."/>
        </authorList>
    </citation>
    <scope>NUCLEOTIDE SEQUENCE [LARGE SCALE GENOMIC DNA]</scope>
    <source>
        <strain evidence="2">CyL4-1</strain>
    </source>
</reference>
<dbReference type="Gene3D" id="3.30.460.10">
    <property type="entry name" value="Beta Polymerase, domain 2"/>
    <property type="match status" value="1"/>
</dbReference>
<dbReference type="AlphaFoldDB" id="A0A5B8XCS9"/>
<keyword evidence="2" id="KW-0808">Transferase</keyword>
<dbReference type="RefSeq" id="WP_146820339.1">
    <property type="nucleotide sequence ID" value="NZ_CP029077.1"/>
</dbReference>
<keyword evidence="3" id="KW-1185">Reference proteome</keyword>
<evidence type="ECO:0000256" key="1">
    <source>
        <dbReference type="ARBA" id="ARBA00023118"/>
    </source>
</evidence>
<organism evidence="2 3">
    <name type="scientific">Candidatus Deianiraea vastatrix</name>
    <dbReference type="NCBI Taxonomy" id="2163644"/>
    <lineage>
        <taxon>Bacteria</taxon>
        <taxon>Pseudomonadati</taxon>
        <taxon>Pseudomonadota</taxon>
        <taxon>Alphaproteobacteria</taxon>
        <taxon>Rickettsiales</taxon>
        <taxon>Candidatus Deianiraeaceae</taxon>
        <taxon>Candidatus Deianiraea</taxon>
    </lineage>
</organism>
<dbReference type="EMBL" id="CP029077">
    <property type="protein sequence ID" value="QED23040.1"/>
    <property type="molecule type" value="Genomic_DNA"/>
</dbReference>
<dbReference type="InterPro" id="IPR006116">
    <property type="entry name" value="NT_2-5OAS_ClassI-CCAase"/>
</dbReference>
<name>A0A5B8XCS9_9RICK</name>
<accession>A0A5B8XCS9</accession>
<dbReference type="OrthoDB" id="2082416at2"/>
<gene>
    <name evidence="2" type="ORF">Deia_00232</name>
</gene>
<dbReference type="CDD" id="cd05400">
    <property type="entry name" value="NT_2-5OAS_ClassI-CCAase"/>
    <property type="match status" value="1"/>
</dbReference>
<dbReference type="SUPFAM" id="SSF81301">
    <property type="entry name" value="Nucleotidyltransferase"/>
    <property type="match status" value="1"/>
</dbReference>
<sequence length="262" mass="30750">MATVSTHLTDIADKLKFSDDEKSKINTSIDTIKKRINGYFKNDISYQVEDVIIFGSYARGTIVKNSDKSDIDIMVIFKNSAEYKPQTFLTKLKEFANNSYSASEIKQSSPTIKIELNHIIFELVPAYQKYLQYGLTDYYIPETKDNHFSTDGWQKTDFIEFNKQIKEKCQNSSTLYRLILLMKSWCAKNKYIQSYSLEKFIVDTYYYNCNTLFDYLYTFTTNSSWNVKQELESLRAQIIKAKNYKDQGYENSAIDELKKIKF</sequence>
<dbReference type="Proteomes" id="UP000321934">
    <property type="component" value="Chromosome"/>
</dbReference>
<evidence type="ECO:0000313" key="3">
    <source>
        <dbReference type="Proteomes" id="UP000321934"/>
    </source>
</evidence>
<keyword evidence="1" id="KW-0051">Antiviral defense</keyword>
<evidence type="ECO:0000313" key="2">
    <source>
        <dbReference type="EMBL" id="QED23040.1"/>
    </source>
</evidence>
<dbReference type="GO" id="GO:0051607">
    <property type="term" value="P:defense response to virus"/>
    <property type="evidence" value="ECO:0007669"/>
    <property type="project" value="UniProtKB-KW"/>
</dbReference>
<protein>
    <submittedName>
        <fullName evidence="2">Nucleotidyltransferase domain</fullName>
    </submittedName>
</protein>
<dbReference type="InterPro" id="IPR043519">
    <property type="entry name" value="NT_sf"/>
</dbReference>